<comment type="caution">
    <text evidence="1">The sequence shown here is derived from an EMBL/GenBank/DDBJ whole genome shotgun (WGS) entry which is preliminary data.</text>
</comment>
<evidence type="ECO:0000313" key="2">
    <source>
        <dbReference type="Proteomes" id="UP000789759"/>
    </source>
</evidence>
<evidence type="ECO:0000313" key="1">
    <source>
        <dbReference type="EMBL" id="CAG8573193.1"/>
    </source>
</evidence>
<dbReference type="Proteomes" id="UP000789759">
    <property type="component" value="Unassembled WGS sequence"/>
</dbReference>
<organism evidence="1 2">
    <name type="scientific">Cetraspora pellucida</name>
    <dbReference type="NCBI Taxonomy" id="1433469"/>
    <lineage>
        <taxon>Eukaryota</taxon>
        <taxon>Fungi</taxon>
        <taxon>Fungi incertae sedis</taxon>
        <taxon>Mucoromycota</taxon>
        <taxon>Glomeromycotina</taxon>
        <taxon>Glomeromycetes</taxon>
        <taxon>Diversisporales</taxon>
        <taxon>Gigasporaceae</taxon>
        <taxon>Cetraspora</taxon>
    </lineage>
</organism>
<accession>A0A9N9BQZ5</accession>
<protein>
    <submittedName>
        <fullName evidence="1">2442_t:CDS:1</fullName>
    </submittedName>
</protein>
<gene>
    <name evidence="1" type="ORF">CPELLU_LOCUS5751</name>
</gene>
<dbReference type="EMBL" id="CAJVQA010003373">
    <property type="protein sequence ID" value="CAG8573193.1"/>
    <property type="molecule type" value="Genomic_DNA"/>
</dbReference>
<dbReference type="AlphaFoldDB" id="A0A9N9BQZ5"/>
<keyword evidence="2" id="KW-1185">Reference proteome</keyword>
<name>A0A9N9BQZ5_9GLOM</name>
<proteinExistence type="predicted"/>
<sequence length="67" mass="8228">MRSKRCEEEFSLSVGWEELRKEKYEETYQHTYALMKEWILELDNPNKTLHAQEVNRRSIVGYQMFID</sequence>
<reference evidence="1" key="1">
    <citation type="submission" date="2021-06" db="EMBL/GenBank/DDBJ databases">
        <authorList>
            <person name="Kallberg Y."/>
            <person name="Tangrot J."/>
            <person name="Rosling A."/>
        </authorList>
    </citation>
    <scope>NUCLEOTIDE SEQUENCE</scope>
    <source>
        <strain evidence="1">FL966</strain>
    </source>
</reference>